<feature type="transmembrane region" description="Helical" evidence="3">
    <location>
        <begin position="6"/>
        <end position="29"/>
    </location>
</feature>
<dbReference type="Gene3D" id="3.40.630.190">
    <property type="entry name" value="LCP protein"/>
    <property type="match status" value="1"/>
</dbReference>
<comment type="caution">
    <text evidence="5">The sequence shown here is derived from an EMBL/GenBank/DDBJ whole genome shotgun (WGS) entry which is preliminary data.</text>
</comment>
<dbReference type="Pfam" id="PF03816">
    <property type="entry name" value="LytR_cpsA_psr"/>
    <property type="match status" value="1"/>
</dbReference>
<gene>
    <name evidence="5" type="ORF">DFR58_102278</name>
</gene>
<feature type="region of interest" description="Disordered" evidence="2">
    <location>
        <begin position="37"/>
        <end position="64"/>
    </location>
</feature>
<dbReference type="OrthoDB" id="305468at2"/>
<evidence type="ECO:0000256" key="2">
    <source>
        <dbReference type="SAM" id="MobiDB-lite"/>
    </source>
</evidence>
<keyword evidence="3" id="KW-0472">Membrane</keyword>
<feature type="domain" description="Cell envelope-related transcriptional attenuator" evidence="4">
    <location>
        <begin position="83"/>
        <end position="234"/>
    </location>
</feature>
<evidence type="ECO:0000256" key="3">
    <source>
        <dbReference type="SAM" id="Phobius"/>
    </source>
</evidence>
<dbReference type="InterPro" id="IPR050922">
    <property type="entry name" value="LytR/CpsA/Psr_CW_biosynth"/>
</dbReference>
<dbReference type="PANTHER" id="PTHR33392:SF6">
    <property type="entry name" value="POLYISOPRENYL-TEICHOIC ACID--PEPTIDOGLYCAN TEICHOIC ACID TRANSFERASE TAGU"/>
    <property type="match status" value="1"/>
</dbReference>
<reference evidence="5 6" key="1">
    <citation type="submission" date="2018-07" db="EMBL/GenBank/DDBJ databases">
        <title>Genomic Encyclopedia of Type Strains, Phase IV (KMG-IV): sequencing the most valuable type-strain genomes for metagenomic binning, comparative biology and taxonomic classification.</title>
        <authorList>
            <person name="Goeker M."/>
        </authorList>
    </citation>
    <scope>NUCLEOTIDE SEQUENCE [LARGE SCALE GENOMIC DNA]</scope>
    <source>
        <strain evidence="5 6">DSM 27016</strain>
    </source>
</reference>
<evidence type="ECO:0000259" key="4">
    <source>
        <dbReference type="Pfam" id="PF03816"/>
    </source>
</evidence>
<sequence length="314" mass="36379">MVLRRFFLMSCSSIAIVLFLEGIVILNYMPGKNGGNNSYKQEQIGQSRQIGQSIDEPEQEEKKPLEKRPVNLIVLGLDKEGTRTDAIELLNFNPESGQLNMLSIARDTKVRFNSRNTKINSLIGKMGEAGIIEKVEELTGLKIDYYITLDFDGFKKIVDTLGGVEINVPFNMNYDDDEQDLHIHLNKGKQVLDGEKSEQFIRYRKGNDKTEGYKFGDLDRSKAQQEFIKAFIGQKMKLRYLPKAGEIFLILKDCMKTNIEIGDVYYYYDQLAQFDFDNINTFSLPGESRYTNNIWYYIYDKEKTLEMIDKNFFK</sequence>
<keyword evidence="3" id="KW-1133">Transmembrane helix</keyword>
<keyword evidence="3" id="KW-0812">Transmembrane</keyword>
<evidence type="ECO:0000313" key="6">
    <source>
        <dbReference type="Proteomes" id="UP000253034"/>
    </source>
</evidence>
<keyword evidence="6" id="KW-1185">Reference proteome</keyword>
<proteinExistence type="inferred from homology"/>
<evidence type="ECO:0000313" key="5">
    <source>
        <dbReference type="EMBL" id="RCX20201.1"/>
    </source>
</evidence>
<dbReference type="InterPro" id="IPR004474">
    <property type="entry name" value="LytR_CpsA_psr"/>
</dbReference>
<dbReference type="EMBL" id="QPJT01000002">
    <property type="protein sequence ID" value="RCX20201.1"/>
    <property type="molecule type" value="Genomic_DNA"/>
</dbReference>
<dbReference type="NCBIfam" id="TIGR00350">
    <property type="entry name" value="lytR_cpsA_psr"/>
    <property type="match status" value="1"/>
</dbReference>
<feature type="compositionally biased region" description="Low complexity" evidence="2">
    <location>
        <begin position="41"/>
        <end position="54"/>
    </location>
</feature>
<accession>A0A369BFL7</accession>
<comment type="similarity">
    <text evidence="1">Belongs to the LytR/CpsA/Psr (LCP) family.</text>
</comment>
<dbReference type="AlphaFoldDB" id="A0A369BFL7"/>
<organism evidence="5 6">
    <name type="scientific">Anaerobacterium chartisolvens</name>
    <dbReference type="NCBI Taxonomy" id="1297424"/>
    <lineage>
        <taxon>Bacteria</taxon>
        <taxon>Bacillati</taxon>
        <taxon>Bacillota</taxon>
        <taxon>Clostridia</taxon>
        <taxon>Eubacteriales</taxon>
        <taxon>Oscillospiraceae</taxon>
        <taxon>Anaerobacterium</taxon>
    </lineage>
</organism>
<dbReference type="PANTHER" id="PTHR33392">
    <property type="entry name" value="POLYISOPRENYL-TEICHOIC ACID--PEPTIDOGLYCAN TEICHOIC ACID TRANSFERASE TAGU"/>
    <property type="match status" value="1"/>
</dbReference>
<protein>
    <submittedName>
        <fullName evidence="5">LytR family transcriptional attenuator</fullName>
    </submittedName>
</protein>
<evidence type="ECO:0000256" key="1">
    <source>
        <dbReference type="ARBA" id="ARBA00006068"/>
    </source>
</evidence>
<name>A0A369BFL7_9FIRM</name>
<dbReference type="Proteomes" id="UP000253034">
    <property type="component" value="Unassembled WGS sequence"/>
</dbReference>